<evidence type="ECO:0000313" key="1">
    <source>
        <dbReference type="EMBL" id="GCB66132.1"/>
    </source>
</evidence>
<accession>A0A401NYZ9</accession>
<evidence type="ECO:0000313" key="2">
    <source>
        <dbReference type="Proteomes" id="UP000288216"/>
    </source>
</evidence>
<comment type="caution">
    <text evidence="1">The sequence shown here is derived from an EMBL/GenBank/DDBJ whole genome shotgun (WGS) entry which is preliminary data.</text>
</comment>
<reference evidence="1 2" key="1">
    <citation type="journal article" date="2018" name="Nat. Ecol. Evol.">
        <title>Shark genomes provide insights into elasmobranch evolution and the origin of vertebrates.</title>
        <authorList>
            <person name="Hara Y"/>
            <person name="Yamaguchi K"/>
            <person name="Onimaru K"/>
            <person name="Kadota M"/>
            <person name="Koyanagi M"/>
            <person name="Keeley SD"/>
            <person name="Tatsumi K"/>
            <person name="Tanaka K"/>
            <person name="Motone F"/>
            <person name="Kageyama Y"/>
            <person name="Nozu R"/>
            <person name="Adachi N"/>
            <person name="Nishimura O"/>
            <person name="Nakagawa R"/>
            <person name="Tanegashima C"/>
            <person name="Kiyatake I"/>
            <person name="Matsumoto R"/>
            <person name="Murakumo K"/>
            <person name="Nishida K"/>
            <person name="Terakita A"/>
            <person name="Kuratani S"/>
            <person name="Sato K"/>
            <person name="Hyodo S Kuraku.S."/>
        </authorList>
    </citation>
    <scope>NUCLEOTIDE SEQUENCE [LARGE SCALE GENOMIC DNA]</scope>
</reference>
<dbReference type="EMBL" id="BFAA01005631">
    <property type="protein sequence ID" value="GCB66132.1"/>
    <property type="molecule type" value="Genomic_DNA"/>
</dbReference>
<keyword evidence="2" id="KW-1185">Reference proteome</keyword>
<sequence>RKKLTEVQFMETMGVRILFDENLNAEIFQWTGRQRVRPWVSLTAKDMCGSRDL</sequence>
<gene>
    <name evidence="1" type="ORF">scyTo_0011958</name>
</gene>
<name>A0A401NYZ9_SCYTO</name>
<protein>
    <submittedName>
        <fullName evidence="1">Uncharacterized protein</fullName>
    </submittedName>
</protein>
<proteinExistence type="predicted"/>
<dbReference type="Proteomes" id="UP000288216">
    <property type="component" value="Unassembled WGS sequence"/>
</dbReference>
<dbReference type="AlphaFoldDB" id="A0A401NYZ9"/>
<organism evidence="1 2">
    <name type="scientific">Scyliorhinus torazame</name>
    <name type="common">Cloudy catshark</name>
    <name type="synonym">Catulus torazame</name>
    <dbReference type="NCBI Taxonomy" id="75743"/>
    <lineage>
        <taxon>Eukaryota</taxon>
        <taxon>Metazoa</taxon>
        <taxon>Chordata</taxon>
        <taxon>Craniata</taxon>
        <taxon>Vertebrata</taxon>
        <taxon>Chondrichthyes</taxon>
        <taxon>Elasmobranchii</taxon>
        <taxon>Galeomorphii</taxon>
        <taxon>Galeoidea</taxon>
        <taxon>Carcharhiniformes</taxon>
        <taxon>Scyliorhinidae</taxon>
        <taxon>Scyliorhinus</taxon>
    </lineage>
</organism>
<feature type="non-terminal residue" evidence="1">
    <location>
        <position position="1"/>
    </location>
</feature>